<dbReference type="SUPFAM" id="SSF55729">
    <property type="entry name" value="Acyl-CoA N-acyltransferases (Nat)"/>
    <property type="match status" value="1"/>
</dbReference>
<reference evidence="3 4" key="1">
    <citation type="submission" date="2019-02" db="EMBL/GenBank/DDBJ databases">
        <title>Genomic Encyclopedia of Type Strains, Phase IV (KMG-IV): sequencing the most valuable type-strain genomes for metagenomic binning, comparative biology and taxonomic classification.</title>
        <authorList>
            <person name="Goeker M."/>
        </authorList>
    </citation>
    <scope>NUCLEOTIDE SEQUENCE [LARGE SCALE GENOMIC DNA]</scope>
    <source>
        <strain evidence="3 4">DSM 10617</strain>
    </source>
</reference>
<evidence type="ECO:0000313" key="3">
    <source>
        <dbReference type="EMBL" id="RZS52954.1"/>
    </source>
</evidence>
<dbReference type="Proteomes" id="UP000293433">
    <property type="component" value="Unassembled WGS sequence"/>
</dbReference>
<feature type="region of interest" description="Disordered" evidence="1">
    <location>
        <begin position="1"/>
        <end position="25"/>
    </location>
</feature>
<evidence type="ECO:0000259" key="2">
    <source>
        <dbReference type="Pfam" id="PF13480"/>
    </source>
</evidence>
<dbReference type="InterPro" id="IPR038740">
    <property type="entry name" value="BioF2-like_GNAT_dom"/>
</dbReference>
<protein>
    <submittedName>
        <fullName evidence="3">CelD/BcsL family acetyltransferase involved in cellulose biosynthesis</fullName>
    </submittedName>
</protein>
<proteinExistence type="predicted"/>
<dbReference type="OrthoDB" id="9808976at2"/>
<comment type="caution">
    <text evidence="3">The sequence shown here is derived from an EMBL/GenBank/DDBJ whole genome shotgun (WGS) entry which is preliminary data.</text>
</comment>
<gene>
    <name evidence="3" type="ORF">EV685_2576</name>
</gene>
<feature type="domain" description="BioF2-like acetyltransferase" evidence="2">
    <location>
        <begin position="215"/>
        <end position="363"/>
    </location>
</feature>
<feature type="region of interest" description="Disordered" evidence="1">
    <location>
        <begin position="402"/>
        <end position="421"/>
    </location>
</feature>
<keyword evidence="4" id="KW-1185">Reference proteome</keyword>
<dbReference type="Pfam" id="PF13480">
    <property type="entry name" value="Acetyltransf_6"/>
    <property type="match status" value="1"/>
</dbReference>
<organism evidence="3 4">
    <name type="scientific">Sphaerotilus mobilis</name>
    <dbReference type="NCBI Taxonomy" id="47994"/>
    <lineage>
        <taxon>Bacteria</taxon>
        <taxon>Pseudomonadati</taxon>
        <taxon>Pseudomonadota</taxon>
        <taxon>Betaproteobacteria</taxon>
        <taxon>Burkholderiales</taxon>
        <taxon>Sphaerotilaceae</taxon>
        <taxon>Sphaerotilus</taxon>
    </lineage>
</organism>
<dbReference type="Gene3D" id="3.40.630.30">
    <property type="match status" value="1"/>
</dbReference>
<accession>A0A4Q7LFL4</accession>
<dbReference type="GO" id="GO:0016740">
    <property type="term" value="F:transferase activity"/>
    <property type="evidence" value="ECO:0007669"/>
    <property type="project" value="UniProtKB-KW"/>
</dbReference>
<name>A0A4Q7LFL4_9BURK</name>
<evidence type="ECO:0000256" key="1">
    <source>
        <dbReference type="SAM" id="MobiDB-lite"/>
    </source>
</evidence>
<sequence>MMSFAPVSKLQGSADPVPSAARTTPSASAASLSGLELSCRPLREVHGLEGQWRELAGRVGAAASAFLDWPWIGAWLGMLPPSADVRVLQARLQGRVVGLALLVRTRRKLGPVSFCEAWHLHASGDPVLDKICIEHNDFLVLPEHADALRAAMLAHWQQVAGSAAELHLPGLVGEGWARLLPAGMTAEDETKPSAGVALGPVRDAKLDFTPLLSSHARRFVRRSMKEYQTVIGPLAVEVADSRVQAGQFLDELIRLHEAIWHKRGLTGAFAGSGVLDFHHRLIDLAWPDGGVQLLRVRTGDRPMGYLYSFVRGGRLYVYQSGFDYGLLEKHGRPGLVTHALAIQHNAGLGHGYYDLLAGESQYKATVATDHEGMTWSVWRKPAWRFRLEQQLRIWVRQVRQHRQKGQESPGEVASAPAKEED</sequence>
<evidence type="ECO:0000313" key="4">
    <source>
        <dbReference type="Proteomes" id="UP000293433"/>
    </source>
</evidence>
<keyword evidence="3" id="KW-0808">Transferase</keyword>
<dbReference type="InterPro" id="IPR016181">
    <property type="entry name" value="Acyl_CoA_acyltransferase"/>
</dbReference>
<dbReference type="AlphaFoldDB" id="A0A4Q7LFL4"/>
<dbReference type="EMBL" id="SGWV01000010">
    <property type="protein sequence ID" value="RZS52954.1"/>
    <property type="molecule type" value="Genomic_DNA"/>
</dbReference>